<organism evidence="7">
    <name type="scientific">Trentepohlia odorata</name>
    <dbReference type="NCBI Taxonomy" id="2576626"/>
    <lineage>
        <taxon>Eukaryota</taxon>
        <taxon>Viridiplantae</taxon>
        <taxon>Chlorophyta</taxon>
        <taxon>core chlorophytes</taxon>
        <taxon>Ulvophyceae</taxon>
        <taxon>TCBD clade</taxon>
        <taxon>Trentepohliales</taxon>
        <taxon>Trentepohliaceae</taxon>
        <taxon>Trentepohlia</taxon>
    </lineage>
</organism>
<dbReference type="PANTHER" id="PTHR12220:SF13">
    <property type="entry name" value="LARGE RIBOSOMAL SUBUNIT PROTEIN UL16M"/>
    <property type="match status" value="1"/>
</dbReference>
<evidence type="ECO:0000256" key="6">
    <source>
        <dbReference type="RuleBase" id="RU004415"/>
    </source>
</evidence>
<dbReference type="HAMAP" id="MF_01342">
    <property type="entry name" value="Ribosomal_uL16"/>
    <property type="match status" value="1"/>
</dbReference>
<accession>A0A4Y5P3E7</accession>
<dbReference type="InterPro" id="IPR000114">
    <property type="entry name" value="Ribosomal_uL16_bact-type"/>
</dbReference>
<dbReference type="GeneID" id="40872477"/>
<dbReference type="InterPro" id="IPR036920">
    <property type="entry name" value="Ribosomal_uL16_sf"/>
</dbReference>
<dbReference type="PROSITE" id="PS00586">
    <property type="entry name" value="RIBOSOMAL_L16_1"/>
    <property type="match status" value="1"/>
</dbReference>
<dbReference type="NCBIfam" id="TIGR01164">
    <property type="entry name" value="rplP_bact"/>
    <property type="match status" value="1"/>
</dbReference>
<dbReference type="FunFam" id="3.90.1170.10:FF:000001">
    <property type="entry name" value="50S ribosomal protein L16"/>
    <property type="match status" value="1"/>
</dbReference>
<dbReference type="PRINTS" id="PR00060">
    <property type="entry name" value="RIBOSOMALL16"/>
</dbReference>
<evidence type="ECO:0000256" key="5">
    <source>
        <dbReference type="RuleBase" id="RU004413"/>
    </source>
</evidence>
<reference evidence="7" key="1">
    <citation type="journal article" date="2019" name="Int. J. Mol. Sci.">
        <title>Characterization of the Chloroplast Genome of Trentepohlia odorata (Trentepohliales, Chlorophyta), and Discussion of its Taxonomy.</title>
        <authorList>
            <person name="Zhu H."/>
            <person name="Hu Y."/>
            <person name="Liu F."/>
            <person name="Hu Z."/>
            <person name="Liu G."/>
        </authorList>
    </citation>
    <scope>NUCLEOTIDE SEQUENCE</scope>
</reference>
<sequence length="176" mass="20476">MLIPKRTKFKKSFRGRMKGQASRGTTIAFGTYGIRAEEPSWITSRQIESCRRVLIRYVRKKGKLWIRIFPYKPVTIRPPESRMGTGKGNVEYWVFPVLPRKVLFELTGLDEFFARKAFRIASSKLPIQTRFVIRDSEKPIKPKKTTKSIKPTKPKKVITSIKPTIKVVRIIKKKVL</sequence>
<dbReference type="PROSITE" id="PS00701">
    <property type="entry name" value="RIBOSOMAL_L16_2"/>
    <property type="match status" value="1"/>
</dbReference>
<geneLocation type="chloroplast" evidence="7"/>
<dbReference type="Pfam" id="PF00252">
    <property type="entry name" value="Ribosomal_L16"/>
    <property type="match status" value="1"/>
</dbReference>
<keyword evidence="6 7" id="KW-0150">Chloroplast</keyword>
<dbReference type="Gene3D" id="3.90.1170.10">
    <property type="entry name" value="Ribosomal protein L10e/L16"/>
    <property type="match status" value="1"/>
</dbReference>
<keyword evidence="3 4" id="KW-0687">Ribonucleoprotein</keyword>
<evidence type="ECO:0000256" key="2">
    <source>
        <dbReference type="ARBA" id="ARBA00022980"/>
    </source>
</evidence>
<dbReference type="GO" id="GO:0032543">
    <property type="term" value="P:mitochondrial translation"/>
    <property type="evidence" value="ECO:0007669"/>
    <property type="project" value="TreeGrafter"/>
</dbReference>
<evidence type="ECO:0000256" key="3">
    <source>
        <dbReference type="ARBA" id="ARBA00023274"/>
    </source>
</evidence>
<comment type="similarity">
    <text evidence="1 4 5">Belongs to the universal ribosomal protein uL16 family.</text>
</comment>
<dbReference type="GO" id="GO:0003735">
    <property type="term" value="F:structural constituent of ribosome"/>
    <property type="evidence" value="ECO:0007669"/>
    <property type="project" value="InterPro"/>
</dbReference>
<gene>
    <name evidence="4 7" type="primary">rpl16</name>
</gene>
<keyword evidence="2 4" id="KW-0689">Ribosomal protein</keyword>
<dbReference type="SUPFAM" id="SSF54686">
    <property type="entry name" value="Ribosomal protein L16p/L10e"/>
    <property type="match status" value="1"/>
</dbReference>
<comment type="subunit">
    <text evidence="4 6">Part of the 50S ribosomal subunit.</text>
</comment>
<dbReference type="InterPro" id="IPR020798">
    <property type="entry name" value="Ribosomal_uL16_CS"/>
</dbReference>
<name>A0A4Y5P3E7_9CHLO</name>
<comment type="subcellular location">
    <subcellularLocation>
        <location evidence="4 6">Plastid</location>
        <location evidence="4 6">Chloroplast</location>
    </subcellularLocation>
</comment>
<keyword evidence="6 7" id="KW-0934">Plastid</keyword>
<dbReference type="PANTHER" id="PTHR12220">
    <property type="entry name" value="50S/60S RIBOSOMAL PROTEIN L16"/>
    <property type="match status" value="1"/>
</dbReference>
<dbReference type="CDD" id="cd01433">
    <property type="entry name" value="Ribosomal_L16_L10e"/>
    <property type="match status" value="1"/>
</dbReference>
<evidence type="ECO:0000313" key="7">
    <source>
        <dbReference type="EMBL" id="QCW57795.1"/>
    </source>
</evidence>
<evidence type="ECO:0000256" key="4">
    <source>
        <dbReference type="HAMAP-Rule" id="MF_01342"/>
    </source>
</evidence>
<dbReference type="InterPro" id="IPR016180">
    <property type="entry name" value="Ribosomal_uL16_dom"/>
</dbReference>
<dbReference type="AlphaFoldDB" id="A0A4Y5P3E7"/>
<protein>
    <recommendedName>
        <fullName evidence="4">Large ribosomal subunit protein uL16c</fullName>
    </recommendedName>
</protein>
<proteinExistence type="inferred from homology"/>
<dbReference type="EMBL" id="MK580484">
    <property type="protein sequence ID" value="QCW57795.1"/>
    <property type="molecule type" value="Genomic_DNA"/>
</dbReference>
<dbReference type="GO" id="GO:0019843">
    <property type="term" value="F:rRNA binding"/>
    <property type="evidence" value="ECO:0007669"/>
    <property type="project" value="InterPro"/>
</dbReference>
<dbReference type="GO" id="GO:0009507">
    <property type="term" value="C:chloroplast"/>
    <property type="evidence" value="ECO:0007669"/>
    <property type="project" value="UniProtKB-SubCell"/>
</dbReference>
<dbReference type="RefSeq" id="YP_009667492.1">
    <property type="nucleotide sequence ID" value="NC_043776.1"/>
</dbReference>
<evidence type="ECO:0000256" key="1">
    <source>
        <dbReference type="ARBA" id="ARBA00008931"/>
    </source>
</evidence>
<dbReference type="GO" id="GO:0005762">
    <property type="term" value="C:mitochondrial large ribosomal subunit"/>
    <property type="evidence" value="ECO:0007669"/>
    <property type="project" value="TreeGrafter"/>
</dbReference>
<dbReference type="InterPro" id="IPR047873">
    <property type="entry name" value="Ribosomal_uL16"/>
</dbReference>